<evidence type="ECO:0000313" key="1">
    <source>
        <dbReference type="Proteomes" id="UP000887576"/>
    </source>
</evidence>
<accession>A0AC34RIL0</accession>
<organism evidence="1 2">
    <name type="scientific">Panagrolaimus sp. JU765</name>
    <dbReference type="NCBI Taxonomy" id="591449"/>
    <lineage>
        <taxon>Eukaryota</taxon>
        <taxon>Metazoa</taxon>
        <taxon>Ecdysozoa</taxon>
        <taxon>Nematoda</taxon>
        <taxon>Chromadorea</taxon>
        <taxon>Rhabditida</taxon>
        <taxon>Tylenchina</taxon>
        <taxon>Panagrolaimomorpha</taxon>
        <taxon>Panagrolaimoidea</taxon>
        <taxon>Panagrolaimidae</taxon>
        <taxon>Panagrolaimus</taxon>
    </lineage>
</organism>
<sequence>MTTSRKLSPGFLLITIILGVSKAKADSSLDDNINEDKRAGGRGFLTPNLLGAENYDKRTGEIGIIDPESYEKRAGGRGFLNVIADKRGGARGFSVSDDYHSAERRAGGRAFAMPATGDELWSQNKRAGGRPFYGITDFKRAGGRLFHFYDAPMIKRAGGRGFIASDFDKRAGARAFVGPSFFNSFDYYPKRGGSRPFYAATSWRGYPLQK</sequence>
<dbReference type="WBParaSite" id="JU765_v2.g7204.t1">
    <property type="protein sequence ID" value="JU765_v2.g7204.t1"/>
    <property type="gene ID" value="JU765_v2.g7204"/>
</dbReference>
<name>A0AC34RIL0_9BILA</name>
<protein>
    <submittedName>
        <fullName evidence="2">Uncharacterized protein</fullName>
    </submittedName>
</protein>
<reference evidence="2" key="1">
    <citation type="submission" date="2022-11" db="UniProtKB">
        <authorList>
            <consortium name="WormBaseParasite"/>
        </authorList>
    </citation>
    <scope>IDENTIFICATION</scope>
</reference>
<dbReference type="Proteomes" id="UP000887576">
    <property type="component" value="Unplaced"/>
</dbReference>
<proteinExistence type="predicted"/>
<evidence type="ECO:0000313" key="2">
    <source>
        <dbReference type="WBParaSite" id="JU765_v2.g7204.t1"/>
    </source>
</evidence>